<comment type="function">
    <text evidence="4">Cell signaling peptide that may regulate plant stress, growth, and development. Mediates a rapid alkalinization of extracellular space by mediating a transient increase in the cytoplasmic Ca(2+) concentration leading to a calcium-dependent signaling events through a cell surface receptor and a concomitant activation of some intracellular mitogen-activated protein kinases.</text>
</comment>
<evidence type="ECO:0000256" key="4">
    <source>
        <dbReference type="ARBA" id="ARBA00037228"/>
    </source>
</evidence>
<dbReference type="Pfam" id="PF05498">
    <property type="entry name" value="RALF"/>
    <property type="match status" value="1"/>
</dbReference>
<protein>
    <submittedName>
        <fullName evidence="7">Uncharacterized protein</fullName>
    </submittedName>
</protein>
<organism evidence="7 8">
    <name type="scientific">Marasmius crinis-equi</name>
    <dbReference type="NCBI Taxonomy" id="585013"/>
    <lineage>
        <taxon>Eukaryota</taxon>
        <taxon>Fungi</taxon>
        <taxon>Dikarya</taxon>
        <taxon>Basidiomycota</taxon>
        <taxon>Agaricomycotina</taxon>
        <taxon>Agaricomycetes</taxon>
        <taxon>Agaricomycetidae</taxon>
        <taxon>Agaricales</taxon>
        <taxon>Marasmiineae</taxon>
        <taxon>Marasmiaceae</taxon>
        <taxon>Marasmius</taxon>
    </lineage>
</organism>
<dbReference type="PANTHER" id="PTHR34270:SF3">
    <property type="entry name" value="PROTEIN RALF-LIKE 16-RELATED"/>
    <property type="match status" value="1"/>
</dbReference>
<name>A0ABR3FLI0_9AGAR</name>
<gene>
    <name evidence="7" type="ORF">V5O48_005737</name>
</gene>
<dbReference type="InterPro" id="IPR008801">
    <property type="entry name" value="RALF"/>
</dbReference>
<dbReference type="EMBL" id="JBAHYK010000236">
    <property type="protein sequence ID" value="KAL0576255.1"/>
    <property type="molecule type" value="Genomic_DNA"/>
</dbReference>
<evidence type="ECO:0000256" key="2">
    <source>
        <dbReference type="ARBA" id="ARBA00022729"/>
    </source>
</evidence>
<evidence type="ECO:0000256" key="3">
    <source>
        <dbReference type="ARBA" id="ARBA00023157"/>
    </source>
</evidence>
<feature type="signal peptide" evidence="6">
    <location>
        <begin position="1"/>
        <end position="20"/>
    </location>
</feature>
<comment type="similarity">
    <text evidence="1">Belongs to the plant rapid alkalinization factor (RALF) family.</text>
</comment>
<comment type="caution">
    <text evidence="7">The sequence shown here is derived from an EMBL/GenBank/DDBJ whole genome shotgun (WGS) entry which is preliminary data.</text>
</comment>
<feature type="chain" id="PRO_5047364643" evidence="6">
    <location>
        <begin position="21"/>
        <end position="88"/>
    </location>
</feature>
<evidence type="ECO:0000313" key="8">
    <source>
        <dbReference type="Proteomes" id="UP001465976"/>
    </source>
</evidence>
<evidence type="ECO:0000313" key="7">
    <source>
        <dbReference type="EMBL" id="KAL0576255.1"/>
    </source>
</evidence>
<evidence type="ECO:0000256" key="1">
    <source>
        <dbReference type="ARBA" id="ARBA00009178"/>
    </source>
</evidence>
<keyword evidence="3" id="KW-1015">Disulfide bond</keyword>
<reference evidence="7 8" key="1">
    <citation type="submission" date="2024-02" db="EMBL/GenBank/DDBJ databases">
        <title>A draft genome for the cacao thread blight pathogen Marasmius crinis-equi.</title>
        <authorList>
            <person name="Cohen S.P."/>
            <person name="Baruah I.K."/>
            <person name="Amoako-Attah I."/>
            <person name="Bukari Y."/>
            <person name="Meinhardt L.W."/>
            <person name="Bailey B.A."/>
        </authorList>
    </citation>
    <scope>NUCLEOTIDE SEQUENCE [LARGE SCALE GENOMIC DNA]</scope>
    <source>
        <strain evidence="7 8">GH-76</strain>
    </source>
</reference>
<sequence length="88" mass="8805">MQFRTLSAAICLLLVAAVSAAPASTPDSNISNGAMGRNGIPCKKGTPSEKNCIPGGGQPVNPPSRGCSPITKCRKDGKAASVAEPADP</sequence>
<dbReference type="PANTHER" id="PTHR34270">
    <property type="entry name" value="PROTEIN RALF-LIKE 15-RELATED"/>
    <property type="match status" value="1"/>
</dbReference>
<proteinExistence type="inferred from homology"/>
<evidence type="ECO:0000256" key="6">
    <source>
        <dbReference type="SAM" id="SignalP"/>
    </source>
</evidence>
<evidence type="ECO:0000256" key="5">
    <source>
        <dbReference type="SAM" id="MobiDB-lite"/>
    </source>
</evidence>
<keyword evidence="8" id="KW-1185">Reference proteome</keyword>
<keyword evidence="2 6" id="KW-0732">Signal</keyword>
<feature type="region of interest" description="Disordered" evidence="5">
    <location>
        <begin position="22"/>
        <end position="88"/>
    </location>
</feature>
<accession>A0ABR3FLI0</accession>
<dbReference type="Proteomes" id="UP001465976">
    <property type="component" value="Unassembled WGS sequence"/>
</dbReference>